<dbReference type="RefSeq" id="WP_093886063.1">
    <property type="nucleotide sequence ID" value="NZ_FOQY01000003.1"/>
</dbReference>
<dbReference type="Proteomes" id="UP000199111">
    <property type="component" value="Unassembled WGS sequence"/>
</dbReference>
<dbReference type="Pfam" id="PF06197">
    <property type="entry name" value="DUF998"/>
    <property type="match status" value="1"/>
</dbReference>
<keyword evidence="1" id="KW-0472">Membrane</keyword>
<organism evidence="2 3">
    <name type="scientific">Streptosporangium canum</name>
    <dbReference type="NCBI Taxonomy" id="324952"/>
    <lineage>
        <taxon>Bacteria</taxon>
        <taxon>Bacillati</taxon>
        <taxon>Actinomycetota</taxon>
        <taxon>Actinomycetes</taxon>
        <taxon>Streptosporangiales</taxon>
        <taxon>Streptosporangiaceae</taxon>
        <taxon>Streptosporangium</taxon>
    </lineage>
</organism>
<reference evidence="3" key="1">
    <citation type="submission" date="2016-10" db="EMBL/GenBank/DDBJ databases">
        <authorList>
            <person name="Varghese N."/>
            <person name="Submissions S."/>
        </authorList>
    </citation>
    <scope>NUCLEOTIDE SEQUENCE [LARGE SCALE GENOMIC DNA]</scope>
    <source>
        <strain evidence="3">CGMCC 4.2126</strain>
    </source>
</reference>
<evidence type="ECO:0000256" key="1">
    <source>
        <dbReference type="SAM" id="Phobius"/>
    </source>
</evidence>
<evidence type="ECO:0000313" key="2">
    <source>
        <dbReference type="EMBL" id="SFI49231.1"/>
    </source>
</evidence>
<proteinExistence type="predicted"/>
<gene>
    <name evidence="2" type="ORF">SAMN05216275_103355</name>
</gene>
<evidence type="ECO:0008006" key="4">
    <source>
        <dbReference type="Google" id="ProtNLM"/>
    </source>
</evidence>
<feature type="transmembrane region" description="Helical" evidence="1">
    <location>
        <begin position="23"/>
        <end position="44"/>
    </location>
</feature>
<feature type="transmembrane region" description="Helical" evidence="1">
    <location>
        <begin position="139"/>
        <end position="162"/>
    </location>
</feature>
<feature type="transmembrane region" description="Helical" evidence="1">
    <location>
        <begin position="101"/>
        <end position="119"/>
    </location>
</feature>
<dbReference type="GeneID" id="96297110"/>
<keyword evidence="1" id="KW-0812">Transmembrane</keyword>
<protein>
    <recommendedName>
        <fullName evidence="4">DUF998 domain-containing protein</fullName>
    </recommendedName>
</protein>
<dbReference type="InterPro" id="IPR009339">
    <property type="entry name" value="DUF998"/>
</dbReference>
<feature type="transmembrane region" description="Helical" evidence="1">
    <location>
        <begin position="64"/>
        <end position="89"/>
    </location>
</feature>
<feature type="transmembrane region" description="Helical" evidence="1">
    <location>
        <begin position="174"/>
        <end position="195"/>
    </location>
</feature>
<evidence type="ECO:0000313" key="3">
    <source>
        <dbReference type="Proteomes" id="UP000199111"/>
    </source>
</evidence>
<accession>A0A1I3IMN5</accession>
<sequence length="242" mass="24907">MTHDVTSAAGRAPRAVSRSTRTLLACGIVAGPLYIVVVVLQMLTRDGFDISRHPASMLSNGDQGWIQIANFVVSGLLFVACAIGLRRVLGPGASPGGTWGPRLIGVFGAGMLGAAAFSADPADGFPPGTPLGIPTTMSWHAAVHLLVAGLAFLALVAACFVFARRFVAARRTGWAAFSGVTGAAFLASWSLIFALQGSRPANVAFAVAIGLALAWASLLAAHHRPPIGDGVKPDETTGAQRR</sequence>
<dbReference type="EMBL" id="FOQY01000003">
    <property type="protein sequence ID" value="SFI49231.1"/>
    <property type="molecule type" value="Genomic_DNA"/>
</dbReference>
<feature type="transmembrane region" description="Helical" evidence="1">
    <location>
        <begin position="201"/>
        <end position="221"/>
    </location>
</feature>
<keyword evidence="3" id="KW-1185">Reference proteome</keyword>
<name>A0A1I3IMN5_9ACTN</name>
<dbReference type="AlphaFoldDB" id="A0A1I3IMN5"/>
<keyword evidence="1" id="KW-1133">Transmembrane helix</keyword>